<dbReference type="InterPro" id="IPR011990">
    <property type="entry name" value="TPR-like_helical_dom_sf"/>
</dbReference>
<dbReference type="GO" id="GO:0005524">
    <property type="term" value="F:ATP binding"/>
    <property type="evidence" value="ECO:0007669"/>
    <property type="project" value="UniProtKB-KW"/>
</dbReference>
<dbReference type="Gene3D" id="1.10.10.10">
    <property type="entry name" value="Winged helix-like DNA-binding domain superfamily/Winged helix DNA-binding domain"/>
    <property type="match status" value="1"/>
</dbReference>
<keyword evidence="1" id="KW-0547">Nucleotide-binding</keyword>
<gene>
    <name evidence="4" type="ORF">ACFPFM_30680</name>
</gene>
<evidence type="ECO:0000259" key="3">
    <source>
        <dbReference type="SMART" id="SM00382"/>
    </source>
</evidence>
<comment type="caution">
    <text evidence="4">The sequence shown here is derived from an EMBL/GenBank/DDBJ whole genome shotgun (WGS) entry which is preliminary data.</text>
</comment>
<proteinExistence type="predicted"/>
<evidence type="ECO:0000313" key="5">
    <source>
        <dbReference type="Proteomes" id="UP001595833"/>
    </source>
</evidence>
<dbReference type="PANTHER" id="PTHR16305:SF35">
    <property type="entry name" value="TRANSCRIPTIONAL ACTIVATOR DOMAIN"/>
    <property type="match status" value="1"/>
</dbReference>
<dbReference type="Gene3D" id="1.25.40.10">
    <property type="entry name" value="Tetratricopeptide repeat domain"/>
    <property type="match status" value="1"/>
</dbReference>
<evidence type="ECO:0000256" key="1">
    <source>
        <dbReference type="ARBA" id="ARBA00022741"/>
    </source>
</evidence>
<dbReference type="Proteomes" id="UP001595833">
    <property type="component" value="Unassembled WGS sequence"/>
</dbReference>
<dbReference type="SUPFAM" id="SSF52540">
    <property type="entry name" value="P-loop containing nucleoside triphosphate hydrolases"/>
    <property type="match status" value="1"/>
</dbReference>
<keyword evidence="5" id="KW-1185">Reference proteome</keyword>
<accession>A0ABV9Y908</accession>
<sequence>MAQADPDDQVRRRLRTLQRVVGAPSDAVLARRGGISASLFSEVMSGKRRPRAEFVGKVVAGCVVSARANGHAPLEVRRVLHALRLPGHTASDRGILERDDDLDRCSTVLDAVRARVGATVVIEGPAGIGKSELVAQVCAEAAVRGVVPLAVRGNQRDRTMAFGATRALLTRWVTGRGEKEQRVLFAGAADLARVPLGLPQQRHRGADSVIGLTEALYWLVVNASALLGAGEGEEGLLLAVDDAHWLDEESLRWLEFLGDRLAGLPVVLLLAHRPHERSALTRLALRATEVVRPRPLGPGAVRAMVRRGLLPRSARDVEPDEGFCAAFLDRSGGNPFYLWWMLDVARERGLAPTAAGATAVDALTPRHVVLHLAERLAGLGPVARRLAHAIAVLGPGRALGDAARLAGLTAAEAKRQYDRLCAGAILAPGPTADFRHPIIRSAVYDDIDPSRRSDLHLDAARLLQEERAAPDAVAAHLLDVHAAGDPWVVDRMSAAAEDALGSGLAATAARYLKRAVDEPPPPDRQCRLRLRHGQALALGQVTAALPELRDAYRRAPDDVLLTEAAVALAKAHGYADRLGDGVRLLDTALDRCADERQRQRLLAEQLLWAAWWADDPLRAERTELLDRIAPPLTGDVDVERLLIALHAWSLVLRGRPRAEGLAVIDRVIRAGVVFADVDKGMEVATVTGFVHLYSGEAGVSHRLFDQAVDEFEQHGWRGTHLAFAHANRGHSALLLGRLPDAVADAGIALRLALRSGTGTPAEWFATGTLLEALLARGEVDRAAAVCAERGYRDHRPDAVVLPVPRAVVGALSLARGDHARAAAALREVGRWLDAAPAPNPAVCGWRFDLARALGRSAPREAREVAAEGARQADLFADPNTRGQALRALAAFEPDPLAPLGESARVLRDAPNRWQYLRTLADLGAALVRSGHTDDARRTLTRAVALADECGAPALREDLAGQLGRLGVTADPPPRLNALSPLLRRVARLAAEGRSEPEIAHGVVLDLDTARKLVVEAHALLGADSRAELRRALER</sequence>
<dbReference type="InterPro" id="IPR036388">
    <property type="entry name" value="WH-like_DNA-bd_sf"/>
</dbReference>
<organism evidence="4 5">
    <name type="scientific">Saccharothrix xinjiangensis</name>
    <dbReference type="NCBI Taxonomy" id="204798"/>
    <lineage>
        <taxon>Bacteria</taxon>
        <taxon>Bacillati</taxon>
        <taxon>Actinomycetota</taxon>
        <taxon>Actinomycetes</taxon>
        <taxon>Pseudonocardiales</taxon>
        <taxon>Pseudonocardiaceae</taxon>
        <taxon>Saccharothrix</taxon>
    </lineage>
</organism>
<name>A0ABV9Y908_9PSEU</name>
<dbReference type="InterPro" id="IPR003593">
    <property type="entry name" value="AAA+_ATPase"/>
</dbReference>
<dbReference type="Pfam" id="PF13191">
    <property type="entry name" value="AAA_16"/>
    <property type="match status" value="1"/>
</dbReference>
<dbReference type="InterPro" id="IPR041664">
    <property type="entry name" value="AAA_16"/>
</dbReference>
<feature type="domain" description="AAA+ ATPase" evidence="3">
    <location>
        <begin position="116"/>
        <end position="296"/>
    </location>
</feature>
<dbReference type="EMBL" id="JBHSJB010000031">
    <property type="protein sequence ID" value="MFC5058098.1"/>
    <property type="molecule type" value="Genomic_DNA"/>
</dbReference>
<keyword evidence="2 4" id="KW-0067">ATP-binding</keyword>
<evidence type="ECO:0000313" key="4">
    <source>
        <dbReference type="EMBL" id="MFC5058098.1"/>
    </source>
</evidence>
<dbReference type="SMART" id="SM00382">
    <property type="entry name" value="AAA"/>
    <property type="match status" value="1"/>
</dbReference>
<dbReference type="SUPFAM" id="SSF48452">
    <property type="entry name" value="TPR-like"/>
    <property type="match status" value="1"/>
</dbReference>
<dbReference type="InterPro" id="IPR016032">
    <property type="entry name" value="Sig_transdc_resp-reg_C-effctor"/>
</dbReference>
<reference evidence="5" key="1">
    <citation type="journal article" date="2019" name="Int. J. Syst. Evol. Microbiol.">
        <title>The Global Catalogue of Microorganisms (GCM) 10K type strain sequencing project: providing services to taxonomists for standard genome sequencing and annotation.</title>
        <authorList>
            <consortium name="The Broad Institute Genomics Platform"/>
            <consortium name="The Broad Institute Genome Sequencing Center for Infectious Disease"/>
            <person name="Wu L."/>
            <person name="Ma J."/>
        </authorList>
    </citation>
    <scope>NUCLEOTIDE SEQUENCE [LARGE SCALE GENOMIC DNA]</scope>
    <source>
        <strain evidence="5">KCTC 12848</strain>
    </source>
</reference>
<dbReference type="InterPro" id="IPR027417">
    <property type="entry name" value="P-loop_NTPase"/>
</dbReference>
<dbReference type="PANTHER" id="PTHR16305">
    <property type="entry name" value="TESTICULAR SOLUBLE ADENYLYL CYCLASE"/>
    <property type="match status" value="1"/>
</dbReference>
<dbReference type="SUPFAM" id="SSF46894">
    <property type="entry name" value="C-terminal effector domain of the bipartite response regulators"/>
    <property type="match status" value="1"/>
</dbReference>
<dbReference type="RefSeq" id="WP_344037558.1">
    <property type="nucleotide sequence ID" value="NZ_BAAAKE010000008.1"/>
</dbReference>
<protein>
    <submittedName>
        <fullName evidence="4">ATP-binding protein</fullName>
    </submittedName>
</protein>
<evidence type="ECO:0000256" key="2">
    <source>
        <dbReference type="ARBA" id="ARBA00022840"/>
    </source>
</evidence>